<feature type="signal peptide" evidence="2">
    <location>
        <begin position="1"/>
        <end position="22"/>
    </location>
</feature>
<evidence type="ECO:0000256" key="2">
    <source>
        <dbReference type="SAM" id="SignalP"/>
    </source>
</evidence>
<keyword evidence="4" id="KW-1185">Reference proteome</keyword>
<sequence length="125" mass="13533">MDSYQKFITLFGIVTLMTAVLSPHPVVVGLPARIRVHQPDTIPSSTDRPVPATSLLADGSIYPADNNSGDNKINDYFTPKTHTAQPNLNSGFPWLKSSHHLVDQSYPSSPMTDSGSESGYDSDNS</sequence>
<proteinExistence type="predicted"/>
<feature type="non-terminal residue" evidence="3">
    <location>
        <position position="125"/>
    </location>
</feature>
<accession>A0A4P9ZLT1</accession>
<name>A0A4P9ZLT1_9FUNG</name>
<feature type="compositionally biased region" description="Polar residues" evidence="1">
    <location>
        <begin position="105"/>
        <end position="125"/>
    </location>
</feature>
<feature type="region of interest" description="Disordered" evidence="1">
    <location>
        <begin position="39"/>
        <end position="84"/>
    </location>
</feature>
<dbReference type="EMBL" id="ML003287">
    <property type="protein sequence ID" value="RKP34247.1"/>
    <property type="molecule type" value="Genomic_DNA"/>
</dbReference>
<evidence type="ECO:0000313" key="3">
    <source>
        <dbReference type="EMBL" id="RKP34247.1"/>
    </source>
</evidence>
<dbReference type="Proteomes" id="UP000268162">
    <property type="component" value="Unassembled WGS sequence"/>
</dbReference>
<keyword evidence="2" id="KW-0732">Signal</keyword>
<evidence type="ECO:0000256" key="1">
    <source>
        <dbReference type="SAM" id="MobiDB-lite"/>
    </source>
</evidence>
<gene>
    <name evidence="3" type="ORF">BJ085DRAFT_39270</name>
</gene>
<organism evidence="3 4">
    <name type="scientific">Dimargaris cristalligena</name>
    <dbReference type="NCBI Taxonomy" id="215637"/>
    <lineage>
        <taxon>Eukaryota</taxon>
        <taxon>Fungi</taxon>
        <taxon>Fungi incertae sedis</taxon>
        <taxon>Zoopagomycota</taxon>
        <taxon>Kickxellomycotina</taxon>
        <taxon>Dimargaritomycetes</taxon>
        <taxon>Dimargaritales</taxon>
        <taxon>Dimargaritaceae</taxon>
        <taxon>Dimargaris</taxon>
    </lineage>
</organism>
<reference evidence="4" key="1">
    <citation type="journal article" date="2018" name="Nat. Microbiol.">
        <title>Leveraging single-cell genomics to expand the fungal tree of life.</title>
        <authorList>
            <person name="Ahrendt S.R."/>
            <person name="Quandt C.A."/>
            <person name="Ciobanu D."/>
            <person name="Clum A."/>
            <person name="Salamov A."/>
            <person name="Andreopoulos B."/>
            <person name="Cheng J.F."/>
            <person name="Woyke T."/>
            <person name="Pelin A."/>
            <person name="Henrissat B."/>
            <person name="Reynolds N.K."/>
            <person name="Benny G.L."/>
            <person name="Smith M.E."/>
            <person name="James T.Y."/>
            <person name="Grigoriev I.V."/>
        </authorList>
    </citation>
    <scope>NUCLEOTIDE SEQUENCE [LARGE SCALE GENOMIC DNA]</scope>
    <source>
        <strain evidence="4">RSA 468</strain>
    </source>
</reference>
<evidence type="ECO:0000313" key="4">
    <source>
        <dbReference type="Proteomes" id="UP000268162"/>
    </source>
</evidence>
<protein>
    <submittedName>
        <fullName evidence="3">Uncharacterized protein</fullName>
    </submittedName>
</protein>
<feature type="chain" id="PRO_5020637374" evidence="2">
    <location>
        <begin position="23"/>
        <end position="125"/>
    </location>
</feature>
<feature type="region of interest" description="Disordered" evidence="1">
    <location>
        <begin position="103"/>
        <end position="125"/>
    </location>
</feature>
<dbReference type="AlphaFoldDB" id="A0A4P9ZLT1"/>